<sequence length="720" mass="83188">MDKLPSSVDIVPNICMDFLMNLCERKRDTCSEVHAKFPFLWQFKLKQQWHNFPENHCKELELKFRVPKSDGVQLTAVDLSNSGENFSIIENWYANFDTMAMVNENQRLEIRRLSTESSAVMKSKFSTDFEWFFRDEKSRWIPYRQPAGRSKGKNTLGLLKFNAVTSSDDIEKQFSVNGLKIWKTRNGSHTYDFDFVKMRQSDLGNPSIFQFTKRPLETWPMRRRPKAGKLNPGSGPAEDYTSQPVPGNSVTRSFKWQFMDEQKNWIDFDQASSVSRNWTVSSKPVDIENEFAKNPNSVIEIQINSNRYSLDFKAMKQTNLRTRNTRDVRRVLEEPAPSVGSVKKIPSVEYEWFFRDKNNQWKKYGQISSEHDAKYATSQGSDDIEKHFQTQPEQVMIVQSNLHTYELNLSTMTQTNVKTQGKRAMSRRTKNCVSNIGSDVVSTQYVYKWYFKENYFYYSSWVKFDEKDIYTIEEHYLSKPTTNINFIAGNQSYVLDFTAMTQTNTATGSVREVCRRHQLVSMTSYGSGSPSSYASNKIFTEFPSEKTSFGTPLEVNQTEYMTILALLRSTSLDCKPSNIFEVNNPYLKAAFEIKKAQLQKLNPSISYEEKCLFHGTSTSNIKAIREENLDWRLHGSNKGQALGRGTYFSSSAKLSRKYGDVIFVCKVLVGRTALGNSGTVKPAKDKYNLPVDTTVDRIENPNIFVKYDSQEYYPEYYALC</sequence>
<keyword evidence="4" id="KW-0808">Transferase</keyword>
<evidence type="ECO:0000256" key="2">
    <source>
        <dbReference type="ARBA" id="ARBA00023242"/>
    </source>
</evidence>
<dbReference type="Gene3D" id="3.30.720.50">
    <property type="match status" value="4"/>
</dbReference>
<dbReference type="PROSITE" id="PS50918">
    <property type="entry name" value="WWE"/>
    <property type="match status" value="4"/>
</dbReference>
<feature type="domain" description="WWE" evidence="6">
    <location>
        <begin position="117"/>
        <end position="218"/>
    </location>
</feature>
<evidence type="ECO:0000256" key="3">
    <source>
        <dbReference type="ARBA" id="ARBA00024347"/>
    </source>
</evidence>
<dbReference type="SUPFAM" id="SSF56399">
    <property type="entry name" value="ADP-ribosylation"/>
    <property type="match status" value="1"/>
</dbReference>
<evidence type="ECO:0000259" key="6">
    <source>
        <dbReference type="PROSITE" id="PS50918"/>
    </source>
</evidence>
<organism evidence="8 9">
    <name type="scientific">Hyalella azteca</name>
    <name type="common">Amphipod</name>
    <dbReference type="NCBI Taxonomy" id="294128"/>
    <lineage>
        <taxon>Eukaryota</taxon>
        <taxon>Metazoa</taxon>
        <taxon>Ecdysozoa</taxon>
        <taxon>Arthropoda</taxon>
        <taxon>Crustacea</taxon>
        <taxon>Multicrustacea</taxon>
        <taxon>Malacostraca</taxon>
        <taxon>Eumalacostraca</taxon>
        <taxon>Peracarida</taxon>
        <taxon>Amphipoda</taxon>
        <taxon>Senticaudata</taxon>
        <taxon>Talitrida</taxon>
        <taxon>Talitroidea</taxon>
        <taxon>Hyalellidae</taxon>
        <taxon>Hyalella</taxon>
    </lineage>
</organism>
<dbReference type="InterPro" id="IPR012317">
    <property type="entry name" value="Poly(ADP-ribose)pol_cat_dom"/>
</dbReference>
<dbReference type="PANTHER" id="PTHR45740:SF2">
    <property type="entry name" value="POLY [ADP-RIBOSE] POLYMERASE"/>
    <property type="match status" value="1"/>
</dbReference>
<dbReference type="GO" id="GO:0005634">
    <property type="term" value="C:nucleus"/>
    <property type="evidence" value="ECO:0007669"/>
    <property type="project" value="UniProtKB-SubCell"/>
</dbReference>
<evidence type="ECO:0000256" key="1">
    <source>
        <dbReference type="ARBA" id="ARBA00004123"/>
    </source>
</evidence>
<dbReference type="InterPro" id="IPR004170">
    <property type="entry name" value="WWE_dom"/>
</dbReference>
<keyword evidence="2" id="KW-0539">Nucleus</keyword>
<accession>A0A8B7NC27</accession>
<evidence type="ECO:0000256" key="4">
    <source>
        <dbReference type="RuleBase" id="RU362114"/>
    </source>
</evidence>
<keyword evidence="4" id="KW-0328">Glycosyltransferase</keyword>
<keyword evidence="8" id="KW-1185">Reference proteome</keyword>
<comment type="similarity">
    <text evidence="3">Belongs to the ARTD/PARP family.</text>
</comment>
<dbReference type="SUPFAM" id="SSF117839">
    <property type="entry name" value="WWE domain"/>
    <property type="match status" value="3"/>
</dbReference>
<evidence type="ECO:0000256" key="5">
    <source>
        <dbReference type="SAM" id="MobiDB-lite"/>
    </source>
</evidence>
<dbReference type="SMART" id="SM00678">
    <property type="entry name" value="WWE"/>
    <property type="match status" value="2"/>
</dbReference>
<dbReference type="InterPro" id="IPR037197">
    <property type="entry name" value="WWE_dom_sf"/>
</dbReference>
<dbReference type="GO" id="GO:0008270">
    <property type="term" value="F:zinc ion binding"/>
    <property type="evidence" value="ECO:0007669"/>
    <property type="project" value="InterPro"/>
</dbReference>
<feature type="domain" description="WWE" evidence="6">
    <location>
        <begin position="242"/>
        <end position="330"/>
    </location>
</feature>
<proteinExistence type="inferred from homology"/>
<name>A0A8B7NC27_HYAAZ</name>
<dbReference type="GeneID" id="108668420"/>
<dbReference type="Pfam" id="PF02825">
    <property type="entry name" value="WWE"/>
    <property type="match status" value="4"/>
</dbReference>
<dbReference type="GO" id="GO:1990404">
    <property type="term" value="F:NAD+-protein mono-ADP-ribosyltransferase activity"/>
    <property type="evidence" value="ECO:0007669"/>
    <property type="project" value="TreeGrafter"/>
</dbReference>
<dbReference type="Pfam" id="PF00644">
    <property type="entry name" value="PARP"/>
    <property type="match status" value="1"/>
</dbReference>
<evidence type="ECO:0000313" key="9">
    <source>
        <dbReference type="RefSeq" id="XP_018011134.2"/>
    </source>
</evidence>
<feature type="domain" description="WWE" evidence="6">
    <location>
        <begin position="435"/>
        <end position="515"/>
    </location>
</feature>
<dbReference type="AlphaFoldDB" id="A0A8B7NC27"/>
<evidence type="ECO:0000313" key="8">
    <source>
        <dbReference type="Proteomes" id="UP000694843"/>
    </source>
</evidence>
<reference evidence="9" key="1">
    <citation type="submission" date="2025-08" db="UniProtKB">
        <authorList>
            <consortium name="RefSeq"/>
        </authorList>
    </citation>
    <scope>IDENTIFICATION</scope>
    <source>
        <tissue evidence="9">Whole organism</tissue>
    </source>
</reference>
<keyword evidence="4" id="KW-0520">NAD</keyword>
<feature type="region of interest" description="Disordered" evidence="5">
    <location>
        <begin position="222"/>
        <end position="246"/>
    </location>
</feature>
<comment type="subcellular location">
    <subcellularLocation>
        <location evidence="1">Nucleus</location>
    </subcellularLocation>
</comment>
<dbReference type="InterPro" id="IPR018123">
    <property type="entry name" value="WWE-dom_subgr"/>
</dbReference>
<dbReference type="PANTHER" id="PTHR45740">
    <property type="entry name" value="POLY [ADP-RIBOSE] POLYMERASE"/>
    <property type="match status" value="1"/>
</dbReference>
<dbReference type="Proteomes" id="UP000694843">
    <property type="component" value="Unplaced"/>
</dbReference>
<dbReference type="InterPro" id="IPR051712">
    <property type="entry name" value="ARTD-AVP"/>
</dbReference>
<dbReference type="OMA" id="EYMTILA"/>
<evidence type="ECO:0000259" key="7">
    <source>
        <dbReference type="PROSITE" id="PS51059"/>
    </source>
</evidence>
<gene>
    <name evidence="9" type="primary">LOC108668420</name>
</gene>
<dbReference type="EC" id="2.4.2.-" evidence="4"/>
<feature type="domain" description="PARP catalytic" evidence="7">
    <location>
        <begin position="536"/>
        <end position="720"/>
    </location>
</feature>
<dbReference type="Gene3D" id="3.90.228.10">
    <property type="match status" value="1"/>
</dbReference>
<dbReference type="PROSITE" id="PS51059">
    <property type="entry name" value="PARP_CATALYTIC"/>
    <property type="match status" value="1"/>
</dbReference>
<dbReference type="RefSeq" id="XP_018011134.2">
    <property type="nucleotide sequence ID" value="XM_018155645.2"/>
</dbReference>
<dbReference type="GO" id="GO:0003950">
    <property type="term" value="F:NAD+ poly-ADP-ribosyltransferase activity"/>
    <property type="evidence" value="ECO:0007669"/>
    <property type="project" value="UniProtKB-UniRule"/>
</dbReference>
<dbReference type="KEGG" id="hazt:108668420"/>
<dbReference type="OrthoDB" id="6133115at2759"/>
<feature type="domain" description="WWE" evidence="6">
    <location>
        <begin position="338"/>
        <end position="427"/>
    </location>
</feature>
<protein>
    <recommendedName>
        <fullName evidence="4">Poly [ADP-ribose] polymerase</fullName>
        <shortName evidence="4">PARP</shortName>
        <ecNumber evidence="4">2.4.2.-</ecNumber>
    </recommendedName>
</protein>